<dbReference type="NCBIfam" id="TIGR01494">
    <property type="entry name" value="ATPase_P-type"/>
    <property type="match status" value="1"/>
</dbReference>
<evidence type="ECO:0000256" key="2">
    <source>
        <dbReference type="ARBA" id="ARBA00022448"/>
    </source>
</evidence>
<dbReference type="GO" id="GO:0005524">
    <property type="term" value="F:ATP binding"/>
    <property type="evidence" value="ECO:0007669"/>
    <property type="project" value="InterPro"/>
</dbReference>
<dbReference type="GO" id="GO:0043682">
    <property type="term" value="F:P-type divalent copper transporter activity"/>
    <property type="evidence" value="ECO:0007669"/>
    <property type="project" value="TreeGrafter"/>
</dbReference>
<keyword evidence="8" id="KW-0472">Membrane</keyword>
<dbReference type="SUPFAM" id="SSF56784">
    <property type="entry name" value="HAD-like"/>
    <property type="match status" value="1"/>
</dbReference>
<keyword evidence="3" id="KW-1003">Cell membrane</keyword>
<dbReference type="InterPro" id="IPR023214">
    <property type="entry name" value="HAD_sf"/>
</dbReference>
<dbReference type="Proteomes" id="UP000076128">
    <property type="component" value="Chromosome"/>
</dbReference>
<name>A0A159Z8U5_9RHOB</name>
<dbReference type="InterPro" id="IPR001757">
    <property type="entry name" value="P_typ_ATPase"/>
</dbReference>
<evidence type="ECO:0000313" key="10">
    <source>
        <dbReference type="Proteomes" id="UP000076128"/>
    </source>
</evidence>
<keyword evidence="10" id="KW-1185">Reference proteome</keyword>
<keyword evidence="7" id="KW-0406">Ion transport</keyword>
<evidence type="ECO:0000256" key="7">
    <source>
        <dbReference type="ARBA" id="ARBA00023065"/>
    </source>
</evidence>
<reference evidence="9 10" key="1">
    <citation type="submission" date="2015-09" db="EMBL/GenBank/DDBJ databases">
        <title>Complete genome sequence of Defluviimonas alba cai42t isolated from an oilfield in Xinjiang.</title>
        <authorList>
            <person name="Geng S."/>
            <person name="Pan X."/>
            <person name="Wu X."/>
        </authorList>
    </citation>
    <scope>NUCLEOTIDE SEQUENCE [LARGE SCALE GENOMIC DNA]</scope>
    <source>
        <strain evidence="10">cai42</strain>
    </source>
</reference>
<proteinExistence type="predicted"/>
<keyword evidence="4" id="KW-0597">Phosphoprotein</keyword>
<protein>
    <submittedName>
        <fullName evidence="9">Cu2-exporting ATPase</fullName>
    </submittedName>
</protein>
<feature type="transmembrane region" description="Helical" evidence="8">
    <location>
        <begin position="134"/>
        <end position="150"/>
    </location>
</feature>
<keyword evidence="2" id="KW-0813">Transport</keyword>
<dbReference type="PANTHER" id="PTHR43520">
    <property type="entry name" value="ATP7, ISOFORM B"/>
    <property type="match status" value="1"/>
</dbReference>
<evidence type="ECO:0000256" key="6">
    <source>
        <dbReference type="ARBA" id="ARBA00022967"/>
    </source>
</evidence>
<evidence type="ECO:0000256" key="4">
    <source>
        <dbReference type="ARBA" id="ARBA00022553"/>
    </source>
</evidence>
<dbReference type="Gene3D" id="3.40.50.1000">
    <property type="entry name" value="HAD superfamily/HAD-like"/>
    <property type="match status" value="1"/>
</dbReference>
<organism evidence="9 10">
    <name type="scientific">Frigidibacter mobilis</name>
    <dbReference type="NCBI Taxonomy" id="1335048"/>
    <lineage>
        <taxon>Bacteria</taxon>
        <taxon>Pseudomonadati</taxon>
        <taxon>Pseudomonadota</taxon>
        <taxon>Alphaproteobacteria</taxon>
        <taxon>Rhodobacterales</taxon>
        <taxon>Paracoccaceae</taxon>
        <taxon>Frigidibacter</taxon>
    </lineage>
</organism>
<dbReference type="InterPro" id="IPR036412">
    <property type="entry name" value="HAD-like_sf"/>
</dbReference>
<dbReference type="KEGG" id="daa:AKL17_4757"/>
<dbReference type="GO" id="GO:0005886">
    <property type="term" value="C:plasma membrane"/>
    <property type="evidence" value="ECO:0007669"/>
    <property type="project" value="UniProtKB-SubCell"/>
</dbReference>
<evidence type="ECO:0000256" key="5">
    <source>
        <dbReference type="ARBA" id="ARBA00022842"/>
    </source>
</evidence>
<evidence type="ECO:0000256" key="1">
    <source>
        <dbReference type="ARBA" id="ARBA00004651"/>
    </source>
</evidence>
<keyword evidence="8" id="KW-1133">Transmembrane helix</keyword>
<sequence length="177" mass="17965">MAFADRLRPGAAEAVAAFQKQGKEVHLISGDVAGAVGDLAGRLGIVQWQAEALPADKAALIAELAAQGRKVLMVGDGLNDTAALASAHASISPASALDAARAASDIVLLGTDLSPVAEAVRVAVKARRRIKENFAISLLYNVVAVPIAIVGLATPLAAALAMSLSSITVSLNALRLK</sequence>
<dbReference type="GO" id="GO:0005507">
    <property type="term" value="F:copper ion binding"/>
    <property type="evidence" value="ECO:0007669"/>
    <property type="project" value="TreeGrafter"/>
</dbReference>
<evidence type="ECO:0000313" key="9">
    <source>
        <dbReference type="EMBL" id="AMY71967.1"/>
    </source>
</evidence>
<dbReference type="EMBL" id="CP012661">
    <property type="protein sequence ID" value="AMY71967.1"/>
    <property type="molecule type" value="Genomic_DNA"/>
</dbReference>
<dbReference type="PRINTS" id="PR00119">
    <property type="entry name" value="CATATPASE"/>
</dbReference>
<evidence type="ECO:0000256" key="8">
    <source>
        <dbReference type="SAM" id="Phobius"/>
    </source>
</evidence>
<keyword evidence="6" id="KW-1278">Translocase</keyword>
<dbReference type="STRING" id="1335048.AKL17_4757"/>
<dbReference type="PANTHER" id="PTHR43520:SF5">
    <property type="entry name" value="CATION-TRANSPORTING P-TYPE ATPASE-RELATED"/>
    <property type="match status" value="1"/>
</dbReference>
<gene>
    <name evidence="9" type="ORF">AKL17_4757</name>
</gene>
<keyword evidence="5" id="KW-0460">Magnesium</keyword>
<accession>A0A159Z8U5</accession>
<comment type="subcellular location">
    <subcellularLocation>
        <location evidence="1">Cell membrane</location>
        <topology evidence="1">Multi-pass membrane protein</topology>
    </subcellularLocation>
</comment>
<dbReference type="AlphaFoldDB" id="A0A159Z8U5"/>
<dbReference type="Pfam" id="PF00702">
    <property type="entry name" value="Hydrolase"/>
    <property type="match status" value="1"/>
</dbReference>
<evidence type="ECO:0000256" key="3">
    <source>
        <dbReference type="ARBA" id="ARBA00022475"/>
    </source>
</evidence>
<dbReference type="GO" id="GO:0016887">
    <property type="term" value="F:ATP hydrolysis activity"/>
    <property type="evidence" value="ECO:0007669"/>
    <property type="project" value="InterPro"/>
</dbReference>
<dbReference type="GO" id="GO:0055070">
    <property type="term" value="P:copper ion homeostasis"/>
    <property type="evidence" value="ECO:0007669"/>
    <property type="project" value="TreeGrafter"/>
</dbReference>
<keyword evidence="8" id="KW-0812">Transmembrane</keyword>